<dbReference type="SUPFAM" id="SSF53597">
    <property type="entry name" value="Dihydrofolate reductase-like"/>
    <property type="match status" value="1"/>
</dbReference>
<evidence type="ECO:0000259" key="1">
    <source>
        <dbReference type="Pfam" id="PF01872"/>
    </source>
</evidence>
<reference evidence="2 3" key="1">
    <citation type="submission" date="2022-09" db="EMBL/GenBank/DDBJ databases">
        <authorList>
            <person name="Han X.L."/>
            <person name="Wang Q."/>
            <person name="Lu T."/>
        </authorList>
    </citation>
    <scope>NUCLEOTIDE SEQUENCE [LARGE SCALE GENOMIC DNA]</scope>
    <source>
        <strain evidence="2 3">WQ 127069</strain>
    </source>
</reference>
<dbReference type="EMBL" id="JAOQIO010000016">
    <property type="protein sequence ID" value="MCU6792029.1"/>
    <property type="molecule type" value="Genomic_DNA"/>
</dbReference>
<dbReference type="RefSeq" id="WP_262683428.1">
    <property type="nucleotide sequence ID" value="NZ_JAOQIO010000016.1"/>
</dbReference>
<evidence type="ECO:0000313" key="2">
    <source>
        <dbReference type="EMBL" id="MCU6792029.1"/>
    </source>
</evidence>
<dbReference type="Gene3D" id="3.40.430.10">
    <property type="entry name" value="Dihydrofolate Reductase, subunit A"/>
    <property type="match status" value="1"/>
</dbReference>
<dbReference type="PANTHER" id="PTHR38011">
    <property type="entry name" value="DIHYDROFOLATE REDUCTASE FAMILY PROTEIN (AFU_ORTHOLOGUE AFUA_8G06820)"/>
    <property type="match status" value="1"/>
</dbReference>
<name>A0ABT2UBM0_9BACL</name>
<evidence type="ECO:0000313" key="3">
    <source>
        <dbReference type="Proteomes" id="UP001652445"/>
    </source>
</evidence>
<sequence>MRKVIVFNSVSIDGYFAGPNGEVDWFIHDPAVDKAAHEMMNPDTILFGKVTYQMFENYWPHVARDSHAAEGVRIMANELNQMTKVVFSKTLKEVTWENSKLFHGNLAEEVRKLKQEKGADMTIFGSGTIVQQLANEGLIDELLIVATPIVIGTGKQLFKDVKEMKLELLETKHFDSGIVLLHYRIATKGP</sequence>
<proteinExistence type="predicted"/>
<dbReference type="InterPro" id="IPR050765">
    <property type="entry name" value="Riboflavin_Biosynth_HTPR"/>
</dbReference>
<dbReference type="Proteomes" id="UP001652445">
    <property type="component" value="Unassembled WGS sequence"/>
</dbReference>
<gene>
    <name evidence="2" type="ORF">OB236_07800</name>
</gene>
<dbReference type="InterPro" id="IPR002734">
    <property type="entry name" value="RibDG_C"/>
</dbReference>
<accession>A0ABT2UBM0</accession>
<dbReference type="PANTHER" id="PTHR38011:SF11">
    <property type="entry name" value="2,5-DIAMINO-6-RIBOSYLAMINO-4(3H)-PYRIMIDINONE 5'-PHOSPHATE REDUCTASE"/>
    <property type="match status" value="1"/>
</dbReference>
<protein>
    <submittedName>
        <fullName evidence="2">Dihydrofolate reductase family protein</fullName>
    </submittedName>
</protein>
<feature type="domain" description="Bacterial bifunctional deaminase-reductase C-terminal" evidence="1">
    <location>
        <begin position="2"/>
        <end position="180"/>
    </location>
</feature>
<organism evidence="2 3">
    <name type="scientific">Paenibacillus baimaensis</name>
    <dbReference type="NCBI Taxonomy" id="2982185"/>
    <lineage>
        <taxon>Bacteria</taxon>
        <taxon>Bacillati</taxon>
        <taxon>Bacillota</taxon>
        <taxon>Bacilli</taxon>
        <taxon>Bacillales</taxon>
        <taxon>Paenibacillaceae</taxon>
        <taxon>Paenibacillus</taxon>
    </lineage>
</organism>
<keyword evidence="3" id="KW-1185">Reference proteome</keyword>
<comment type="caution">
    <text evidence="2">The sequence shown here is derived from an EMBL/GenBank/DDBJ whole genome shotgun (WGS) entry which is preliminary data.</text>
</comment>
<dbReference type="Pfam" id="PF01872">
    <property type="entry name" value="RibD_C"/>
    <property type="match status" value="1"/>
</dbReference>
<dbReference type="InterPro" id="IPR024072">
    <property type="entry name" value="DHFR-like_dom_sf"/>
</dbReference>